<dbReference type="RefSeq" id="WP_195077494.1">
    <property type="nucleotide sequence ID" value="NZ_JAYESH010000001.1"/>
</dbReference>
<evidence type="ECO:0000313" key="2">
    <source>
        <dbReference type="EMBL" id="MEB3509432.1"/>
    </source>
</evidence>
<name>A0ABU6APP3_9NOCA</name>
<sequence>MGLFGLEWKDVVSGVASGVGFMVGGPVGSAIIGGAVSGIWTGIERGSFEEGLQAGLIGAAVSAIPGGVVGGATRGLTGGGLQALGMAVRDAGQLMTQRGLGGLGSRLALSKMYMPRLGAGAAVAGLGNALASKTYDAVHPVPGPQQPKQQDIPDTLPTRPAGAQYRGTSSDALVYA</sequence>
<protein>
    <submittedName>
        <fullName evidence="2">Uncharacterized protein</fullName>
    </submittedName>
</protein>
<organism evidence="2 3">
    <name type="scientific">Nocardia implantans</name>
    <dbReference type="NCBI Taxonomy" id="3108168"/>
    <lineage>
        <taxon>Bacteria</taxon>
        <taxon>Bacillati</taxon>
        <taxon>Actinomycetota</taxon>
        <taxon>Actinomycetes</taxon>
        <taxon>Mycobacteriales</taxon>
        <taxon>Nocardiaceae</taxon>
        <taxon>Nocardia</taxon>
    </lineage>
</organism>
<reference evidence="2 3" key="1">
    <citation type="submission" date="2023-12" db="EMBL/GenBank/DDBJ databases">
        <title>novel species in genus Nocarida.</title>
        <authorList>
            <person name="Li Z."/>
        </authorList>
    </citation>
    <scope>NUCLEOTIDE SEQUENCE [LARGE SCALE GENOMIC DNA]</scope>
    <source>
        <strain evidence="2 3">CDC186</strain>
    </source>
</reference>
<keyword evidence="3" id="KW-1185">Reference proteome</keyword>
<dbReference type="EMBL" id="JAYKYQ010000002">
    <property type="protein sequence ID" value="MEB3509432.1"/>
    <property type="molecule type" value="Genomic_DNA"/>
</dbReference>
<proteinExistence type="predicted"/>
<evidence type="ECO:0000256" key="1">
    <source>
        <dbReference type="SAM" id="MobiDB-lite"/>
    </source>
</evidence>
<comment type="caution">
    <text evidence="2">The sequence shown here is derived from an EMBL/GenBank/DDBJ whole genome shotgun (WGS) entry which is preliminary data.</text>
</comment>
<feature type="region of interest" description="Disordered" evidence="1">
    <location>
        <begin position="137"/>
        <end position="176"/>
    </location>
</feature>
<accession>A0ABU6APP3</accession>
<dbReference type="Proteomes" id="UP001348098">
    <property type="component" value="Unassembled WGS sequence"/>
</dbReference>
<evidence type="ECO:0000313" key="3">
    <source>
        <dbReference type="Proteomes" id="UP001348098"/>
    </source>
</evidence>
<feature type="compositionally biased region" description="Polar residues" evidence="1">
    <location>
        <begin position="166"/>
        <end position="176"/>
    </location>
</feature>
<gene>
    <name evidence="2" type="ORF">U3653_05330</name>
</gene>